<organism evidence="9 10">
    <name type="scientific">Micromonas commoda (strain RCC299 / NOUM17 / CCMP2709)</name>
    <name type="common">Picoplanktonic green alga</name>
    <dbReference type="NCBI Taxonomy" id="296587"/>
    <lineage>
        <taxon>Eukaryota</taxon>
        <taxon>Viridiplantae</taxon>
        <taxon>Chlorophyta</taxon>
        <taxon>Mamiellophyceae</taxon>
        <taxon>Mamiellales</taxon>
        <taxon>Mamiellaceae</taxon>
        <taxon>Micromonas</taxon>
    </lineage>
</organism>
<evidence type="ECO:0000256" key="7">
    <source>
        <dbReference type="SAM" id="MobiDB-lite"/>
    </source>
</evidence>
<evidence type="ECO:0000259" key="8">
    <source>
        <dbReference type="PROSITE" id="PS50217"/>
    </source>
</evidence>
<dbReference type="GO" id="GO:0003700">
    <property type="term" value="F:DNA-binding transcription factor activity"/>
    <property type="evidence" value="ECO:0007669"/>
    <property type="project" value="InterPro"/>
</dbReference>
<dbReference type="AlphaFoldDB" id="C1ED64"/>
<dbReference type="OMA" id="WERTQTE"/>
<evidence type="ECO:0000256" key="1">
    <source>
        <dbReference type="ARBA" id="ARBA00004123"/>
    </source>
</evidence>
<dbReference type="InterPro" id="IPR045314">
    <property type="entry name" value="bZIP_plant_GBF1"/>
</dbReference>
<feature type="region of interest" description="Disordered" evidence="7">
    <location>
        <begin position="456"/>
        <end position="486"/>
    </location>
</feature>
<evidence type="ECO:0000256" key="5">
    <source>
        <dbReference type="ARBA" id="ARBA00023163"/>
    </source>
</evidence>
<feature type="region of interest" description="Disordered" evidence="7">
    <location>
        <begin position="162"/>
        <end position="182"/>
    </location>
</feature>
<gene>
    <name evidence="9" type="ORF">MICPUN_61021</name>
</gene>
<dbReference type="InterPro" id="IPR044827">
    <property type="entry name" value="GBF-like"/>
</dbReference>
<comment type="similarity">
    <text evidence="2">Belongs to the bZIP family.</text>
</comment>
<dbReference type="InterPro" id="IPR004827">
    <property type="entry name" value="bZIP"/>
</dbReference>
<dbReference type="CDD" id="cd14702">
    <property type="entry name" value="bZIP_plant_GBF1"/>
    <property type="match status" value="1"/>
</dbReference>
<dbReference type="PANTHER" id="PTHR45967">
    <property type="entry name" value="G-BOX-BINDING FACTOR 3-RELATED"/>
    <property type="match status" value="1"/>
</dbReference>
<name>C1ED64_MICCC</name>
<evidence type="ECO:0000256" key="4">
    <source>
        <dbReference type="ARBA" id="ARBA00023125"/>
    </source>
</evidence>
<keyword evidence="6" id="KW-0539">Nucleus</keyword>
<dbReference type="EMBL" id="CP001329">
    <property type="protein sequence ID" value="ACO65699.1"/>
    <property type="molecule type" value="Genomic_DNA"/>
</dbReference>
<evidence type="ECO:0000313" key="10">
    <source>
        <dbReference type="Proteomes" id="UP000002009"/>
    </source>
</evidence>
<feature type="region of interest" description="Disordered" evidence="7">
    <location>
        <begin position="1"/>
        <end position="28"/>
    </location>
</feature>
<dbReference type="PANTHER" id="PTHR45967:SF28">
    <property type="entry name" value="BASIC-LEUCINE ZIPPER (BZIP) TRANSCRIPTION FACTOR FAMILY PROTEIN"/>
    <property type="match status" value="1"/>
</dbReference>
<keyword evidence="10" id="KW-1185">Reference proteome</keyword>
<feature type="compositionally biased region" description="Pro residues" evidence="7">
    <location>
        <begin position="339"/>
        <end position="353"/>
    </location>
</feature>
<feature type="compositionally biased region" description="Gly residues" evidence="7">
    <location>
        <begin position="226"/>
        <end position="240"/>
    </location>
</feature>
<dbReference type="RefSeq" id="XP_002504441.1">
    <property type="nucleotide sequence ID" value="XM_002504395.1"/>
</dbReference>
<dbReference type="GeneID" id="8245992"/>
<accession>C1ED64</accession>
<evidence type="ECO:0000313" key="9">
    <source>
        <dbReference type="EMBL" id="ACO65699.1"/>
    </source>
</evidence>
<feature type="compositionally biased region" description="Low complexity" evidence="7">
    <location>
        <begin position="475"/>
        <end position="486"/>
    </location>
</feature>
<evidence type="ECO:0000256" key="3">
    <source>
        <dbReference type="ARBA" id="ARBA00023015"/>
    </source>
</evidence>
<protein>
    <recommendedName>
        <fullName evidence="8">BZIP domain-containing protein</fullName>
    </recommendedName>
</protein>
<feature type="region of interest" description="Disordered" evidence="7">
    <location>
        <begin position="208"/>
        <end position="275"/>
    </location>
</feature>
<comment type="subcellular location">
    <subcellularLocation>
        <location evidence="1">Nucleus</location>
    </subcellularLocation>
</comment>
<dbReference type="InParanoid" id="C1ED64"/>
<keyword evidence="3" id="KW-0805">Transcription regulation</keyword>
<dbReference type="Pfam" id="PF00170">
    <property type="entry name" value="bZIP_1"/>
    <property type="match status" value="1"/>
</dbReference>
<dbReference type="OrthoDB" id="1928614at2759"/>
<dbReference type="SMART" id="SM00338">
    <property type="entry name" value="BRLZ"/>
    <property type="match status" value="1"/>
</dbReference>
<dbReference type="InterPro" id="IPR046347">
    <property type="entry name" value="bZIP_sf"/>
</dbReference>
<feature type="compositionally biased region" description="Basic and acidic residues" evidence="7">
    <location>
        <begin position="171"/>
        <end position="182"/>
    </location>
</feature>
<reference evidence="9 10" key="1">
    <citation type="journal article" date="2009" name="Science">
        <title>Green evolution and dynamic adaptations revealed by genomes of the marine picoeukaryotes Micromonas.</title>
        <authorList>
            <person name="Worden A.Z."/>
            <person name="Lee J.H."/>
            <person name="Mock T."/>
            <person name="Rouze P."/>
            <person name="Simmons M.P."/>
            <person name="Aerts A.L."/>
            <person name="Allen A.E."/>
            <person name="Cuvelier M.L."/>
            <person name="Derelle E."/>
            <person name="Everett M.V."/>
            <person name="Foulon E."/>
            <person name="Grimwood J."/>
            <person name="Gundlach H."/>
            <person name="Henrissat B."/>
            <person name="Napoli C."/>
            <person name="McDonald S.M."/>
            <person name="Parker M.S."/>
            <person name="Rombauts S."/>
            <person name="Salamov A."/>
            <person name="Von Dassow P."/>
            <person name="Badger J.H."/>
            <person name="Coutinho P.M."/>
            <person name="Demir E."/>
            <person name="Dubchak I."/>
            <person name="Gentemann C."/>
            <person name="Eikrem W."/>
            <person name="Gready J.E."/>
            <person name="John U."/>
            <person name="Lanier W."/>
            <person name="Lindquist E.A."/>
            <person name="Lucas S."/>
            <person name="Mayer K.F."/>
            <person name="Moreau H."/>
            <person name="Not F."/>
            <person name="Otillar R."/>
            <person name="Panaud O."/>
            <person name="Pangilinan J."/>
            <person name="Paulsen I."/>
            <person name="Piegu B."/>
            <person name="Poliakov A."/>
            <person name="Robbens S."/>
            <person name="Schmutz J."/>
            <person name="Toulza E."/>
            <person name="Wyss T."/>
            <person name="Zelensky A."/>
            <person name="Zhou K."/>
            <person name="Armbrust E.V."/>
            <person name="Bhattacharya D."/>
            <person name="Goodenough U.W."/>
            <person name="Van de Peer Y."/>
            <person name="Grigoriev I.V."/>
        </authorList>
    </citation>
    <scope>NUCLEOTIDE SEQUENCE [LARGE SCALE GENOMIC DNA]</scope>
    <source>
        <strain evidence="10">RCC299 / NOUM17</strain>
    </source>
</reference>
<evidence type="ECO:0000256" key="6">
    <source>
        <dbReference type="ARBA" id="ARBA00023242"/>
    </source>
</evidence>
<keyword evidence="5" id="KW-0804">Transcription</keyword>
<evidence type="ECO:0000256" key="2">
    <source>
        <dbReference type="ARBA" id="ARBA00007163"/>
    </source>
</evidence>
<dbReference type="Proteomes" id="UP000002009">
    <property type="component" value="Chromosome 9"/>
</dbReference>
<dbReference type="STRING" id="296587.C1ED64"/>
<feature type="region of interest" description="Disordered" evidence="7">
    <location>
        <begin position="338"/>
        <end position="359"/>
    </location>
</feature>
<feature type="domain" description="BZIP" evidence="8">
    <location>
        <begin position="260"/>
        <end position="323"/>
    </location>
</feature>
<dbReference type="SUPFAM" id="SSF57959">
    <property type="entry name" value="Leucine zipper domain"/>
    <property type="match status" value="1"/>
</dbReference>
<dbReference type="Gene3D" id="1.20.5.170">
    <property type="match status" value="1"/>
</dbReference>
<dbReference type="GO" id="GO:0005634">
    <property type="term" value="C:nucleus"/>
    <property type="evidence" value="ECO:0007669"/>
    <property type="project" value="UniProtKB-SubCell"/>
</dbReference>
<dbReference type="KEGG" id="mis:MICPUN_61021"/>
<keyword evidence="4" id="KW-0238">DNA-binding</keyword>
<dbReference type="PROSITE" id="PS50217">
    <property type="entry name" value="BZIP"/>
    <property type="match status" value="1"/>
</dbReference>
<dbReference type="GO" id="GO:0043565">
    <property type="term" value="F:sequence-specific DNA binding"/>
    <property type="evidence" value="ECO:0007669"/>
    <property type="project" value="InterPro"/>
</dbReference>
<feature type="region of interest" description="Disordered" evidence="7">
    <location>
        <begin position="108"/>
        <end position="135"/>
    </location>
</feature>
<proteinExistence type="inferred from homology"/>
<sequence>MREKQNPAATILKGRGLTRSSERRARGAEYPYSRALVASDSLWCRYDAFAVRWERTQTEDASATPPEPRSQRFLTSRVPRVRHQVGFERALSTMPAAKGKGGAKAKAAAKKSSSGNGVVPATAKRARSRGGRREAGINVAGSKKDNLPVAAANMDAPLQWGRQKARGADPGAEHVDKPQIRHVPEATDEENLGFESLLQLADAGVHLEKRGKKRAKNRGAANSKGGKAGGKKGQVDGGKGQVKKRGRGPNKVQESEEEREAKRLRRVQANRESARQTIRRKHEIFDDLSGRAKVLEETNKTLRDQVNALYDEMKSLASKNTDLRNDIKVIAEEKGMPVPELPRQPETAPPPRMVPADGTPKPTRIAPKVDIGSSKPAAPAQAQPATVAISVPQMWPPHAAFAHLAAAAAAANGSTSSQAPPNPAMMWPPAMIPNPYAMFNPAAMAAMMGAAAGGFPPPPAFQAPTATNEAPGSPVVATTEKAVAAK</sequence>